<dbReference type="SUPFAM" id="SSF54637">
    <property type="entry name" value="Thioesterase/thiol ester dehydrase-isomerase"/>
    <property type="match status" value="1"/>
</dbReference>
<dbReference type="RefSeq" id="WP_015047373.1">
    <property type="nucleotide sequence ID" value="NC_018868.3"/>
</dbReference>
<dbReference type="Pfam" id="PF13279">
    <property type="entry name" value="4HBT_2"/>
    <property type="match status" value="1"/>
</dbReference>
<dbReference type="InterPro" id="IPR029069">
    <property type="entry name" value="HotDog_dom_sf"/>
</dbReference>
<protein>
    <submittedName>
        <fullName evidence="2">Uncharacterized protein</fullName>
    </submittedName>
</protein>
<dbReference type="Proteomes" id="UP000000466">
    <property type="component" value="Chromosome"/>
</dbReference>
<evidence type="ECO:0000256" key="1">
    <source>
        <dbReference type="ARBA" id="ARBA00022801"/>
    </source>
</evidence>
<dbReference type="HOGENOM" id="CLU_101141_4_1_6"/>
<dbReference type="GO" id="GO:0047617">
    <property type="term" value="F:fatty acyl-CoA hydrolase activity"/>
    <property type="evidence" value="ECO:0007669"/>
    <property type="project" value="TreeGrafter"/>
</dbReference>
<dbReference type="STRING" id="1117647.M5M_10140"/>
<sequence length="149" mass="16668">MSAVSPFDYPTPFTQTLVVGEAHIDGLNHANNAVYVQWCEAVAWAHSQALGLSLEDYGRLNRAMAIARAEYDYIRPALLGDSLTLCTWLTHSDGRLSMTRRFQLLRGDTTLMRGLWQLACIDMQSGRPARMPAEFRAVYEPAIVEVAHV</sequence>
<name>K4KJA5_SIMAS</name>
<dbReference type="AlphaFoldDB" id="K4KJA5"/>
<proteinExistence type="predicted"/>
<evidence type="ECO:0000313" key="2">
    <source>
        <dbReference type="EMBL" id="AFU99209.1"/>
    </source>
</evidence>
<organism evidence="2 3">
    <name type="scientific">Simiduia agarivorans (strain DSM 21679 / JCM 13881 / BCRC 17597 / SA1)</name>
    <dbReference type="NCBI Taxonomy" id="1117647"/>
    <lineage>
        <taxon>Bacteria</taxon>
        <taxon>Pseudomonadati</taxon>
        <taxon>Pseudomonadota</taxon>
        <taxon>Gammaproteobacteria</taxon>
        <taxon>Cellvibrionales</taxon>
        <taxon>Cellvibrionaceae</taxon>
        <taxon>Simiduia</taxon>
    </lineage>
</organism>
<dbReference type="PANTHER" id="PTHR31793:SF37">
    <property type="entry name" value="ACYL-COA THIOESTER HYDROLASE YBGC"/>
    <property type="match status" value="1"/>
</dbReference>
<evidence type="ECO:0000313" key="3">
    <source>
        <dbReference type="Proteomes" id="UP000000466"/>
    </source>
</evidence>
<keyword evidence="3" id="KW-1185">Reference proteome</keyword>
<dbReference type="KEGG" id="saga:M5M_10140"/>
<gene>
    <name evidence="2" type="ordered locus">M5M_10140</name>
</gene>
<dbReference type="CDD" id="cd00586">
    <property type="entry name" value="4HBT"/>
    <property type="match status" value="1"/>
</dbReference>
<dbReference type="eggNOG" id="COG0824">
    <property type="taxonomic scope" value="Bacteria"/>
</dbReference>
<dbReference type="InterPro" id="IPR050563">
    <property type="entry name" value="4-hydroxybenzoyl-CoA_TE"/>
</dbReference>
<dbReference type="OrthoDB" id="9801517at2"/>
<dbReference type="Gene3D" id="3.10.129.10">
    <property type="entry name" value="Hotdog Thioesterase"/>
    <property type="match status" value="1"/>
</dbReference>
<reference evidence="2 3" key="1">
    <citation type="journal article" date="2013" name="Genome Announc.">
        <title>Complete genome sequence of Simiduia agarivorans SA1(T), a marine bacterium able to degrade a variety of polysaccharides.</title>
        <authorList>
            <person name="Lin S.Y."/>
            <person name="Shieh W.Y."/>
            <person name="Chen J.S."/>
            <person name="Tang S.L."/>
        </authorList>
    </citation>
    <scope>NUCLEOTIDE SEQUENCE [LARGE SCALE GENOMIC DNA]</scope>
    <source>
        <strain evidence="3">DSM 21679 / JCM 13881 / BCRC 17597 / SA1</strain>
    </source>
</reference>
<dbReference type="EMBL" id="CP003746">
    <property type="protein sequence ID" value="AFU99209.1"/>
    <property type="molecule type" value="Genomic_DNA"/>
</dbReference>
<accession>K4KJA5</accession>
<dbReference type="PANTHER" id="PTHR31793">
    <property type="entry name" value="4-HYDROXYBENZOYL-COA THIOESTERASE FAMILY MEMBER"/>
    <property type="match status" value="1"/>
</dbReference>
<keyword evidence="1" id="KW-0378">Hydrolase</keyword>